<feature type="region of interest" description="Disordered" evidence="1">
    <location>
        <begin position="59"/>
        <end position="80"/>
    </location>
</feature>
<sequence>MAFEDLTQRFPAMNNTFSKTESQQKMTYAQMANSQEEQLRFFMEHSLKAWFIANSKPGQPTALLPRPSAPPSSATSIALKKAQAQETQCINFEFEQIESRQITSKRQASQATLPPLTSPQGWRISERNGQNSWSPQSFLVRPEQDGTERLLEEVSRIQQMEI</sequence>
<protein>
    <submittedName>
        <fullName evidence="2">Uncharacterized protein</fullName>
    </submittedName>
</protein>
<evidence type="ECO:0000313" key="2">
    <source>
        <dbReference type="EMBL" id="KAA6367588.1"/>
    </source>
</evidence>
<feature type="compositionally biased region" description="Polar residues" evidence="1">
    <location>
        <begin position="127"/>
        <end position="137"/>
    </location>
</feature>
<comment type="caution">
    <text evidence="2">The sequence shown here is derived from an EMBL/GenBank/DDBJ whole genome shotgun (WGS) entry which is preliminary data.</text>
</comment>
<proteinExistence type="predicted"/>
<name>A0A5J4UAW1_9EUKA</name>
<dbReference type="Proteomes" id="UP000324800">
    <property type="component" value="Unassembled WGS sequence"/>
</dbReference>
<accession>A0A5J4UAW1</accession>
<feature type="compositionally biased region" description="Polar residues" evidence="1">
    <location>
        <begin position="103"/>
        <end position="112"/>
    </location>
</feature>
<feature type="region of interest" description="Disordered" evidence="1">
    <location>
        <begin position="103"/>
        <end position="145"/>
    </location>
</feature>
<gene>
    <name evidence="2" type="ORF">EZS28_036886</name>
</gene>
<reference evidence="2 3" key="1">
    <citation type="submission" date="2019-03" db="EMBL/GenBank/DDBJ databases">
        <title>Single cell metagenomics reveals metabolic interactions within the superorganism composed of flagellate Streblomastix strix and complex community of Bacteroidetes bacteria on its surface.</title>
        <authorList>
            <person name="Treitli S.C."/>
            <person name="Kolisko M."/>
            <person name="Husnik F."/>
            <person name="Keeling P."/>
            <person name="Hampl V."/>
        </authorList>
    </citation>
    <scope>NUCLEOTIDE SEQUENCE [LARGE SCALE GENOMIC DNA]</scope>
    <source>
        <strain evidence="2">ST1C</strain>
    </source>
</reference>
<evidence type="ECO:0000313" key="3">
    <source>
        <dbReference type="Proteomes" id="UP000324800"/>
    </source>
</evidence>
<feature type="compositionally biased region" description="Low complexity" evidence="1">
    <location>
        <begin position="60"/>
        <end position="79"/>
    </location>
</feature>
<organism evidence="2 3">
    <name type="scientific">Streblomastix strix</name>
    <dbReference type="NCBI Taxonomy" id="222440"/>
    <lineage>
        <taxon>Eukaryota</taxon>
        <taxon>Metamonada</taxon>
        <taxon>Preaxostyla</taxon>
        <taxon>Oxymonadida</taxon>
        <taxon>Streblomastigidae</taxon>
        <taxon>Streblomastix</taxon>
    </lineage>
</organism>
<evidence type="ECO:0000256" key="1">
    <source>
        <dbReference type="SAM" id="MobiDB-lite"/>
    </source>
</evidence>
<dbReference type="EMBL" id="SNRW01018172">
    <property type="protein sequence ID" value="KAA6367588.1"/>
    <property type="molecule type" value="Genomic_DNA"/>
</dbReference>
<dbReference type="AlphaFoldDB" id="A0A5J4UAW1"/>